<proteinExistence type="predicted"/>
<accession>A0A2P6QTQ7</accession>
<keyword evidence="2" id="KW-1185">Reference proteome</keyword>
<dbReference type="Gene3D" id="3.40.190.10">
    <property type="entry name" value="Periplasmic binding protein-like II"/>
    <property type="match status" value="1"/>
</dbReference>
<dbReference type="Gramene" id="PRQ37567">
    <property type="protein sequence ID" value="PRQ37567"/>
    <property type="gene ID" value="RchiOBHm_Chr4g0404051"/>
</dbReference>
<sequence length="105" mass="11963">MIGVPAVTYDSLSEFMKIEWFPHTNEPKSFSGFEYDVFRAVLERVPFALPHKFIPFTNGSSREGAGTYDDLLYKIKLNKFDAVVGDTTITANRMSYVNFTCTTLF</sequence>
<dbReference type="Proteomes" id="UP000238479">
    <property type="component" value="Chromosome 4"/>
</dbReference>
<evidence type="ECO:0000313" key="2">
    <source>
        <dbReference type="Proteomes" id="UP000238479"/>
    </source>
</evidence>
<dbReference type="SUPFAM" id="SSF53850">
    <property type="entry name" value="Periplasmic binding protein-like II"/>
    <property type="match status" value="1"/>
</dbReference>
<dbReference type="EMBL" id="PDCK01000042">
    <property type="protein sequence ID" value="PRQ37567.1"/>
    <property type="molecule type" value="Genomic_DNA"/>
</dbReference>
<dbReference type="OMA" id="FEYDVFR"/>
<name>A0A2P6QTQ7_ROSCH</name>
<dbReference type="InterPro" id="IPR015683">
    <property type="entry name" value="Ionotropic_Glu_rcpt"/>
</dbReference>
<gene>
    <name evidence="1" type="ORF">RchiOBHm_Chr4g0404051</name>
</gene>
<reference evidence="1 2" key="1">
    <citation type="journal article" date="2018" name="Nat. Genet.">
        <title>The Rosa genome provides new insights in the design of modern roses.</title>
        <authorList>
            <person name="Bendahmane M."/>
        </authorList>
    </citation>
    <scope>NUCLEOTIDE SEQUENCE [LARGE SCALE GENOMIC DNA]</scope>
    <source>
        <strain evidence="2">cv. Old Blush</strain>
    </source>
</reference>
<dbReference type="PANTHER" id="PTHR18966">
    <property type="entry name" value="IONOTROPIC GLUTAMATE RECEPTOR"/>
    <property type="match status" value="1"/>
</dbReference>
<evidence type="ECO:0000313" key="1">
    <source>
        <dbReference type="EMBL" id="PRQ37567.1"/>
    </source>
</evidence>
<dbReference type="AlphaFoldDB" id="A0A2P6QTQ7"/>
<comment type="caution">
    <text evidence="1">The sequence shown here is derived from an EMBL/GenBank/DDBJ whole genome shotgun (WGS) entry which is preliminary data.</text>
</comment>
<organism evidence="1 2">
    <name type="scientific">Rosa chinensis</name>
    <name type="common">China rose</name>
    <dbReference type="NCBI Taxonomy" id="74649"/>
    <lineage>
        <taxon>Eukaryota</taxon>
        <taxon>Viridiplantae</taxon>
        <taxon>Streptophyta</taxon>
        <taxon>Embryophyta</taxon>
        <taxon>Tracheophyta</taxon>
        <taxon>Spermatophyta</taxon>
        <taxon>Magnoliopsida</taxon>
        <taxon>eudicotyledons</taxon>
        <taxon>Gunneridae</taxon>
        <taxon>Pentapetalae</taxon>
        <taxon>rosids</taxon>
        <taxon>fabids</taxon>
        <taxon>Rosales</taxon>
        <taxon>Rosaceae</taxon>
        <taxon>Rosoideae</taxon>
        <taxon>Rosoideae incertae sedis</taxon>
        <taxon>Rosa</taxon>
    </lineage>
</organism>
<dbReference type="STRING" id="74649.A0A2P6QTQ7"/>
<protein>
    <submittedName>
        <fullName evidence="1">Uncharacterized protein</fullName>
    </submittedName>
</protein>